<dbReference type="PANTHER" id="PTHR14741">
    <property type="entry name" value="S-ADENOSYLMETHIONINE-DEPENDENT METHYLTRANSFERASE RELATED"/>
    <property type="match status" value="1"/>
</dbReference>
<sequence length="106" mass="11947">MCIAYVHWELINRLEPSSSKPAMEPKVTKKTSATPWPSLPWSHAKFTRASIDWMGNHIDPLRTGYAQHNAAIYGVDGNIDFIKRDFFQLAPKMKADSLSVTSLGRT</sequence>
<dbReference type="PANTHER" id="PTHR14741:SF32">
    <property type="entry name" value="TRIMETHYLGUANOSINE SYNTHASE"/>
    <property type="match status" value="1"/>
</dbReference>
<dbReference type="InterPro" id="IPR029063">
    <property type="entry name" value="SAM-dependent_MTases_sf"/>
</dbReference>
<keyword evidence="2" id="KW-1185">Reference proteome</keyword>
<evidence type="ECO:0000313" key="1">
    <source>
        <dbReference type="EMBL" id="KAF9608380.1"/>
    </source>
</evidence>
<name>A0A835LUW2_9MAGN</name>
<comment type="caution">
    <text evidence="1">The sequence shown here is derived from an EMBL/GenBank/DDBJ whole genome shotgun (WGS) entry which is preliminary data.</text>
</comment>
<dbReference type="GO" id="GO:0071164">
    <property type="term" value="F:RNA cap trimethylguanosine synthase activity"/>
    <property type="evidence" value="ECO:0007669"/>
    <property type="project" value="TreeGrafter"/>
</dbReference>
<protein>
    <submittedName>
        <fullName evidence="1">Uncharacterized protein</fullName>
    </submittedName>
</protein>
<organism evidence="1 2">
    <name type="scientific">Coptis chinensis</name>
    <dbReference type="NCBI Taxonomy" id="261450"/>
    <lineage>
        <taxon>Eukaryota</taxon>
        <taxon>Viridiplantae</taxon>
        <taxon>Streptophyta</taxon>
        <taxon>Embryophyta</taxon>
        <taxon>Tracheophyta</taxon>
        <taxon>Spermatophyta</taxon>
        <taxon>Magnoliopsida</taxon>
        <taxon>Ranunculales</taxon>
        <taxon>Ranunculaceae</taxon>
        <taxon>Coptidoideae</taxon>
        <taxon>Coptis</taxon>
    </lineage>
</organism>
<gene>
    <name evidence="1" type="ORF">IFM89_009746</name>
</gene>
<dbReference type="OrthoDB" id="1737405at2759"/>
<dbReference type="Proteomes" id="UP000631114">
    <property type="component" value="Unassembled WGS sequence"/>
</dbReference>
<dbReference type="GO" id="GO:0005634">
    <property type="term" value="C:nucleus"/>
    <property type="evidence" value="ECO:0007669"/>
    <property type="project" value="TreeGrafter"/>
</dbReference>
<proteinExistence type="predicted"/>
<evidence type="ECO:0000313" key="2">
    <source>
        <dbReference type="Proteomes" id="UP000631114"/>
    </source>
</evidence>
<dbReference type="AlphaFoldDB" id="A0A835LUW2"/>
<dbReference type="Gene3D" id="3.40.50.150">
    <property type="entry name" value="Vaccinia Virus protein VP39"/>
    <property type="match status" value="1"/>
</dbReference>
<accession>A0A835LUW2</accession>
<reference evidence="1 2" key="1">
    <citation type="submission" date="2020-10" db="EMBL/GenBank/DDBJ databases">
        <title>The Coptis chinensis genome and diversification of protoberbering-type alkaloids.</title>
        <authorList>
            <person name="Wang B."/>
            <person name="Shu S."/>
            <person name="Song C."/>
            <person name="Liu Y."/>
        </authorList>
    </citation>
    <scope>NUCLEOTIDE SEQUENCE [LARGE SCALE GENOMIC DNA]</scope>
    <source>
        <strain evidence="1">HL-2020</strain>
        <tissue evidence="1">Leaf</tissue>
    </source>
</reference>
<dbReference type="EMBL" id="JADFTS010000004">
    <property type="protein sequence ID" value="KAF9608380.1"/>
    <property type="molecule type" value="Genomic_DNA"/>
</dbReference>